<dbReference type="InterPro" id="IPR036116">
    <property type="entry name" value="FN3_sf"/>
</dbReference>
<dbReference type="InterPro" id="IPR013783">
    <property type="entry name" value="Ig-like_fold"/>
</dbReference>
<sequence length="877" mass="88177">MRLVGLAALAVLLFAGSGSGGTVVCRPYILNTSPFTIAIAWDGFDPESASPGAGDCVVGLAYGYRVVFARADDGVATARTVDVTRMWAVLTELTPATTFRIVVEALSAQDAVLPDSRSAAITVTTDRAITGEVRSFGFVSAQQAVMQQLTFFDNGFPFVLEGTADAGGAQRLTLTAGANGAAVDVAHFAKDGAAHFSASVTAGSLVVGDVLLNVSASSGTLTVGSAGVLRVDAAAERVGFGSFAAIATSTGELVATGATLDALRVGGAFAVEGTTGVATAAALDVGVVTLRGVSANLTIAREGVALALGADGSSAAFTVVFDAALNASGSGAPAINVPANTLAVGAIVPSNAADALTLRRVRRITSDSQLLLSGDGGGGLGIVLVPSESRIGTLRTLQFDPTSAQMLSLGGITLQATGAADGQLLVGDAGGVLFASSELQTVSVGDHILADAASGDLSAAHMFATSTVQARLRLAVSHADEARNSSTSLQHELLTVSAGTLLEPGELRLQAGAVLDGPALTLCANGARCALPSIASSASALDVFVNQSDSPVARFEGGRITVRGELHADGVLVTPQLSAAGPALNVTVGSERDAASALLAFNVGGSAAVVALTPAELLVRADSRFLGKVDVQQQLAVAGRMRVGGQMDMDANITMRYGTVLTASAIASDGLHPLQLESDHSSGVHVKVLGGESVRVTSTGVIVAGGLEVGGWTMSQRVHARASNLTLSTDATGVDFEVGNATVGRVSAEGLTMAGGRNLSVPASSAIVLGDMQLRVDAAGSWRDASPALVLERVATSSGSGAVVVAGDLQVDAGTFVRGSVWVGGDLVLSDPTSRTPVPTPANSSASCEQGTLRWDADFIYVCVASSLWKRANLSAF</sequence>
<name>A0A8J6CER5_DIALT</name>
<evidence type="ECO:0000256" key="1">
    <source>
        <dbReference type="SAM" id="SignalP"/>
    </source>
</evidence>
<dbReference type="OrthoDB" id="10674501at2759"/>
<reference evidence="2" key="1">
    <citation type="submission" date="2021-05" db="EMBL/GenBank/DDBJ databases">
        <title>The genome of the haptophyte Pavlova lutheri (Diacronema luteri, Pavlovales) - a model for lipid biosynthesis in eukaryotic algae.</title>
        <authorList>
            <person name="Hulatt C.J."/>
            <person name="Posewitz M.C."/>
        </authorList>
    </citation>
    <scope>NUCLEOTIDE SEQUENCE</scope>
    <source>
        <strain evidence="2">NIVA-4/92</strain>
    </source>
</reference>
<keyword evidence="3" id="KW-1185">Reference proteome</keyword>
<evidence type="ECO:0000313" key="2">
    <source>
        <dbReference type="EMBL" id="KAG8464858.1"/>
    </source>
</evidence>
<organism evidence="2 3">
    <name type="scientific">Diacronema lutheri</name>
    <name type="common">Unicellular marine alga</name>
    <name type="synonym">Monochrysis lutheri</name>
    <dbReference type="NCBI Taxonomy" id="2081491"/>
    <lineage>
        <taxon>Eukaryota</taxon>
        <taxon>Haptista</taxon>
        <taxon>Haptophyta</taxon>
        <taxon>Pavlovophyceae</taxon>
        <taxon>Pavlovales</taxon>
        <taxon>Pavlovaceae</taxon>
        <taxon>Diacronema</taxon>
    </lineage>
</organism>
<dbReference type="AlphaFoldDB" id="A0A8J6CER5"/>
<gene>
    <name evidence="2" type="ORF">KFE25_010226</name>
</gene>
<feature type="signal peptide" evidence="1">
    <location>
        <begin position="1"/>
        <end position="20"/>
    </location>
</feature>
<comment type="caution">
    <text evidence="2">The sequence shown here is derived from an EMBL/GenBank/DDBJ whole genome shotgun (WGS) entry which is preliminary data.</text>
</comment>
<dbReference type="Gene3D" id="2.60.40.10">
    <property type="entry name" value="Immunoglobulins"/>
    <property type="match status" value="1"/>
</dbReference>
<feature type="chain" id="PRO_5035200745" description="Fibronectin type-III domain-containing protein" evidence="1">
    <location>
        <begin position="21"/>
        <end position="877"/>
    </location>
</feature>
<dbReference type="Proteomes" id="UP000751190">
    <property type="component" value="Unassembled WGS sequence"/>
</dbReference>
<evidence type="ECO:0000313" key="3">
    <source>
        <dbReference type="Proteomes" id="UP000751190"/>
    </source>
</evidence>
<keyword evidence="1" id="KW-0732">Signal</keyword>
<accession>A0A8J6CER5</accession>
<protein>
    <recommendedName>
        <fullName evidence="4">Fibronectin type-III domain-containing protein</fullName>
    </recommendedName>
</protein>
<dbReference type="SUPFAM" id="SSF49265">
    <property type="entry name" value="Fibronectin type III"/>
    <property type="match status" value="1"/>
</dbReference>
<proteinExistence type="predicted"/>
<evidence type="ECO:0008006" key="4">
    <source>
        <dbReference type="Google" id="ProtNLM"/>
    </source>
</evidence>
<dbReference type="EMBL" id="JAGTXO010000012">
    <property type="protein sequence ID" value="KAG8464858.1"/>
    <property type="molecule type" value="Genomic_DNA"/>
</dbReference>